<dbReference type="EMBL" id="CAJVPV010000811">
    <property type="protein sequence ID" value="CAG8474884.1"/>
    <property type="molecule type" value="Genomic_DNA"/>
</dbReference>
<reference evidence="2" key="1">
    <citation type="submission" date="2021-06" db="EMBL/GenBank/DDBJ databases">
        <authorList>
            <person name="Kallberg Y."/>
            <person name="Tangrot J."/>
            <person name="Rosling A."/>
        </authorList>
    </citation>
    <scope>NUCLEOTIDE SEQUENCE</scope>
    <source>
        <strain evidence="2">CL551</strain>
    </source>
</reference>
<dbReference type="Proteomes" id="UP000789342">
    <property type="component" value="Unassembled WGS sequence"/>
</dbReference>
<gene>
    <name evidence="2" type="ORF">AMORRO_LOCUS2027</name>
</gene>
<evidence type="ECO:0000313" key="3">
    <source>
        <dbReference type="Proteomes" id="UP000789342"/>
    </source>
</evidence>
<dbReference type="AlphaFoldDB" id="A0A9N8W8S7"/>
<name>A0A9N8W8S7_9GLOM</name>
<sequence>MIVLGYVNPELSQDPSDNTWICDQGRRREFLAIQLGFIGTDFIIDSFVTIRLVQILNDGNRNAAEVNSIIGRKRKKRTLFTAVLYWNFFRLTIDFLYNGITVLNTVGINNIILDGLLCFATIAQSYLITVDAEIVKVIEGRTPTDEWPNNRFTGNGRNVGRSTFSPPLPVTSRVTRDVSFTPRYQRIVQSWTSPPSRHRSQYSPPSTWMSESPLRQQQTASFRLDKGKFVVVSMQRLTFFEWANIVTGIDIDQGPEMTGDLGGFDGLKLNSNNISGISIEGSSQRIADDRDTVELVNCDNSSFPELAHLSQSRRGSDTSTISNSSTQTKINDLHFVSDMNYKHSFI</sequence>
<proteinExistence type="predicted"/>
<evidence type="ECO:0000313" key="2">
    <source>
        <dbReference type="EMBL" id="CAG8474884.1"/>
    </source>
</evidence>
<comment type="caution">
    <text evidence="2">The sequence shown here is derived from an EMBL/GenBank/DDBJ whole genome shotgun (WGS) entry which is preliminary data.</text>
</comment>
<keyword evidence="3" id="KW-1185">Reference proteome</keyword>
<dbReference type="OrthoDB" id="2443366at2759"/>
<organism evidence="2 3">
    <name type="scientific">Acaulospora morrowiae</name>
    <dbReference type="NCBI Taxonomy" id="94023"/>
    <lineage>
        <taxon>Eukaryota</taxon>
        <taxon>Fungi</taxon>
        <taxon>Fungi incertae sedis</taxon>
        <taxon>Mucoromycota</taxon>
        <taxon>Glomeromycotina</taxon>
        <taxon>Glomeromycetes</taxon>
        <taxon>Diversisporales</taxon>
        <taxon>Acaulosporaceae</taxon>
        <taxon>Acaulospora</taxon>
    </lineage>
</organism>
<feature type="region of interest" description="Disordered" evidence="1">
    <location>
        <begin position="192"/>
        <end position="212"/>
    </location>
</feature>
<protein>
    <submittedName>
        <fullName evidence="2">5375_t:CDS:1</fullName>
    </submittedName>
</protein>
<accession>A0A9N8W8S7</accession>
<evidence type="ECO:0000256" key="1">
    <source>
        <dbReference type="SAM" id="MobiDB-lite"/>
    </source>
</evidence>